<evidence type="ECO:0000259" key="9">
    <source>
        <dbReference type="PROSITE" id="PS50113"/>
    </source>
</evidence>
<organism evidence="10 11">
    <name type="scientific">Novispirillum itersonii</name>
    <name type="common">Aquaspirillum itersonii</name>
    <dbReference type="NCBI Taxonomy" id="189"/>
    <lineage>
        <taxon>Bacteria</taxon>
        <taxon>Pseudomonadati</taxon>
        <taxon>Pseudomonadota</taxon>
        <taxon>Alphaproteobacteria</taxon>
        <taxon>Rhodospirillales</taxon>
        <taxon>Novispirillaceae</taxon>
        <taxon>Novispirillum</taxon>
    </lineage>
</organism>
<evidence type="ECO:0000259" key="7">
    <source>
        <dbReference type="PROSITE" id="PS50109"/>
    </source>
</evidence>
<dbReference type="Pfam" id="PF08447">
    <property type="entry name" value="PAS_3"/>
    <property type="match status" value="2"/>
</dbReference>
<accession>A0A7W9ZG06</accession>
<name>A0A7W9ZG06_NOVIT</name>
<feature type="domain" description="PAC" evidence="9">
    <location>
        <begin position="600"/>
        <end position="650"/>
    </location>
</feature>
<gene>
    <name evidence="10" type="ORF">FHS48_001818</name>
</gene>
<comment type="caution">
    <text evidence="10">The sequence shown here is derived from an EMBL/GenBank/DDBJ whole genome shotgun (WGS) entry which is preliminary data.</text>
</comment>
<feature type="domain" description="PAS" evidence="8">
    <location>
        <begin position="526"/>
        <end position="593"/>
    </location>
</feature>
<dbReference type="RefSeq" id="WP_184263230.1">
    <property type="nucleotide sequence ID" value="NZ_JACIIX010000005.1"/>
</dbReference>
<dbReference type="InterPro" id="IPR052162">
    <property type="entry name" value="Sensor_kinase/Photoreceptor"/>
</dbReference>
<dbReference type="PROSITE" id="PS50112">
    <property type="entry name" value="PAS"/>
    <property type="match status" value="2"/>
</dbReference>
<dbReference type="PROSITE" id="PS50109">
    <property type="entry name" value="HIS_KIN"/>
    <property type="match status" value="1"/>
</dbReference>
<feature type="domain" description="PAC" evidence="9">
    <location>
        <begin position="208"/>
        <end position="260"/>
    </location>
</feature>
<evidence type="ECO:0000256" key="2">
    <source>
        <dbReference type="ARBA" id="ARBA00012438"/>
    </source>
</evidence>
<dbReference type="SUPFAM" id="SSF55785">
    <property type="entry name" value="PYP-like sensor domain (PAS domain)"/>
    <property type="match status" value="5"/>
</dbReference>
<feature type="domain" description="PAS" evidence="8">
    <location>
        <begin position="261"/>
        <end position="334"/>
    </location>
</feature>
<dbReference type="InterPro" id="IPR001610">
    <property type="entry name" value="PAC"/>
</dbReference>
<dbReference type="InterPro" id="IPR035965">
    <property type="entry name" value="PAS-like_dom_sf"/>
</dbReference>
<dbReference type="SMART" id="SM00387">
    <property type="entry name" value="HATPase_c"/>
    <property type="match status" value="1"/>
</dbReference>
<keyword evidence="3" id="KW-0597">Phosphoprotein</keyword>
<dbReference type="PRINTS" id="PR00344">
    <property type="entry name" value="BCTRLSENSOR"/>
</dbReference>
<dbReference type="SMART" id="SM00086">
    <property type="entry name" value="PAC"/>
    <property type="match status" value="3"/>
</dbReference>
<evidence type="ECO:0000313" key="11">
    <source>
        <dbReference type="Proteomes" id="UP000544872"/>
    </source>
</evidence>
<keyword evidence="6" id="KW-0175">Coiled coil</keyword>
<dbReference type="InterPro" id="IPR003594">
    <property type="entry name" value="HATPase_dom"/>
</dbReference>
<dbReference type="InterPro" id="IPR000700">
    <property type="entry name" value="PAS-assoc_C"/>
</dbReference>
<dbReference type="EMBL" id="JACIIX010000005">
    <property type="protein sequence ID" value="MBB6210403.1"/>
    <property type="molecule type" value="Genomic_DNA"/>
</dbReference>
<dbReference type="InterPro" id="IPR005467">
    <property type="entry name" value="His_kinase_dom"/>
</dbReference>
<evidence type="ECO:0000256" key="4">
    <source>
        <dbReference type="ARBA" id="ARBA00022679"/>
    </source>
</evidence>
<dbReference type="EC" id="2.7.13.3" evidence="2"/>
<keyword evidence="4" id="KW-0808">Transferase</keyword>
<dbReference type="PANTHER" id="PTHR43304:SF1">
    <property type="entry name" value="PAC DOMAIN-CONTAINING PROTEIN"/>
    <property type="match status" value="1"/>
</dbReference>
<evidence type="ECO:0000256" key="6">
    <source>
        <dbReference type="SAM" id="Coils"/>
    </source>
</evidence>
<dbReference type="Gene3D" id="1.10.287.130">
    <property type="match status" value="1"/>
</dbReference>
<dbReference type="AlphaFoldDB" id="A0A7W9ZG06"/>
<reference evidence="10 11" key="1">
    <citation type="submission" date="2020-08" db="EMBL/GenBank/DDBJ databases">
        <title>Genomic Encyclopedia of Type Strains, Phase IV (KMG-IV): sequencing the most valuable type-strain genomes for metagenomic binning, comparative biology and taxonomic classification.</title>
        <authorList>
            <person name="Goeker M."/>
        </authorList>
    </citation>
    <scope>NUCLEOTIDE SEQUENCE [LARGE SCALE GENOMIC DNA]</scope>
    <source>
        <strain evidence="10 11">DSM 11590</strain>
    </source>
</reference>
<dbReference type="InterPro" id="IPR036890">
    <property type="entry name" value="HATPase_C_sf"/>
</dbReference>
<dbReference type="SUPFAM" id="SSF55874">
    <property type="entry name" value="ATPase domain of HSP90 chaperone/DNA topoisomerase II/histidine kinase"/>
    <property type="match status" value="1"/>
</dbReference>
<dbReference type="Gene3D" id="3.30.450.20">
    <property type="entry name" value="PAS domain"/>
    <property type="match status" value="5"/>
</dbReference>
<dbReference type="PROSITE" id="PS50113">
    <property type="entry name" value="PAC"/>
    <property type="match status" value="3"/>
</dbReference>
<dbReference type="SMART" id="SM00091">
    <property type="entry name" value="PAS"/>
    <property type="match status" value="5"/>
</dbReference>
<dbReference type="CDD" id="cd00075">
    <property type="entry name" value="HATPase"/>
    <property type="match status" value="1"/>
</dbReference>
<evidence type="ECO:0000259" key="8">
    <source>
        <dbReference type="PROSITE" id="PS50112"/>
    </source>
</evidence>
<dbReference type="NCBIfam" id="TIGR00229">
    <property type="entry name" value="sensory_box"/>
    <property type="match status" value="2"/>
</dbReference>
<evidence type="ECO:0000256" key="5">
    <source>
        <dbReference type="ARBA" id="ARBA00022777"/>
    </source>
</evidence>
<dbReference type="PANTHER" id="PTHR43304">
    <property type="entry name" value="PHYTOCHROME-LIKE PROTEIN CPH1"/>
    <property type="match status" value="1"/>
</dbReference>
<sequence>MTRLDLVLDTVEQGVVTVDADFRLTFCNARWRTMMGLPEAMTRPGTLWEDILRFRATQIEAEASGLNDDEREALVRTLMDKTLRSHERRHHYELRLETGQVLQVEGSPLPDGGFVRTFSDITALRRKEEELERARERYALALRSSNEGIYDWDIASGTLFFSDRVREMFNLPFGVVRPEDWSSRIVPDDVPVYRRAHIDHLRGHTDRFSCEYRMRTGAGAVVWVRQHGLALRDAAGRAIRLTGSVADVTDSKQVTERLRQSEERYAQAVIALNEGVYDWDVPAASVIASPRLSELFDIGAEDGGVYNAAEWLERIHPDDRARFRTAVRELLRGVRPRLSLEYRFREQHTGSAAAGLQSYRWVLQRGTAVRDPHSGRVRRIIGSAGDITERKTAEAALLRSQEDLARERELLKAVVENMDQGLFMADPAQRLVAHNARFRDMFDLPESLFAGRPTLSRLLRYMFERGDLGTDFDKVQERYLGEAACRSHGLNEIRRRDGRIFESRNVPLADGSFVRTFTDVTDQRRAEEQVRDLIEAMPLPMVVSGLTSQRYLFANEYAREVFGIDPSDPAQAQRSVTEVYVNPDDRKRLVARLGDAGAIKDFEVELKNADGQPMWALLSASLMTYQGQAAILVASNDISERKRLEGDLERARDEAESALRTLKSTQKSLIEAEKMASLGGLVAGVAHEINTPVGIVVTTTTHLQEKVKAIRSLFDEGRIRKQDFADFLGVADNATTLLLSNSLRAANLIQSFKQVAVDQTCEERRQFDLKAYMQEVLVSLGPKLKRTPYRVDLDCPDGILMDSYPGPFAQVLTNLVVNSLQHGFDGREHGRIRLEVRRDADREVVVLRYCDDGAGIPAANLARIFDPFFTTKRGQGGSGLGMNIVYNIVVQSLKGTITVDSEEGKGVCFTLRLPCRVPVSGPA</sequence>
<evidence type="ECO:0000256" key="1">
    <source>
        <dbReference type="ARBA" id="ARBA00000085"/>
    </source>
</evidence>
<comment type="catalytic activity">
    <reaction evidence="1">
        <text>ATP + protein L-histidine = ADP + protein N-phospho-L-histidine.</text>
        <dbReference type="EC" id="2.7.13.3"/>
    </reaction>
</comment>
<evidence type="ECO:0000256" key="3">
    <source>
        <dbReference type="ARBA" id="ARBA00022553"/>
    </source>
</evidence>
<dbReference type="CDD" id="cd00130">
    <property type="entry name" value="PAS"/>
    <property type="match status" value="4"/>
</dbReference>
<dbReference type="InterPro" id="IPR004358">
    <property type="entry name" value="Sig_transdc_His_kin-like_C"/>
</dbReference>
<dbReference type="InterPro" id="IPR013655">
    <property type="entry name" value="PAS_fold_3"/>
</dbReference>
<feature type="coiled-coil region" evidence="6">
    <location>
        <begin position="634"/>
        <end position="668"/>
    </location>
</feature>
<evidence type="ECO:0000313" key="10">
    <source>
        <dbReference type="EMBL" id="MBB6210403.1"/>
    </source>
</evidence>
<dbReference type="Pfam" id="PF13426">
    <property type="entry name" value="PAS_9"/>
    <property type="match status" value="1"/>
</dbReference>
<dbReference type="InterPro" id="IPR000014">
    <property type="entry name" value="PAS"/>
</dbReference>
<dbReference type="Gene3D" id="3.30.565.10">
    <property type="entry name" value="Histidine kinase-like ATPase, C-terminal domain"/>
    <property type="match status" value="1"/>
</dbReference>
<keyword evidence="11" id="KW-1185">Reference proteome</keyword>
<keyword evidence="5" id="KW-0418">Kinase</keyword>
<proteinExistence type="predicted"/>
<protein>
    <recommendedName>
        <fullName evidence="2">histidine kinase</fullName>
        <ecNumber evidence="2">2.7.13.3</ecNumber>
    </recommendedName>
</protein>
<dbReference type="GO" id="GO:0004673">
    <property type="term" value="F:protein histidine kinase activity"/>
    <property type="evidence" value="ECO:0007669"/>
    <property type="project" value="UniProtKB-EC"/>
</dbReference>
<feature type="domain" description="Histidine kinase" evidence="7">
    <location>
        <begin position="684"/>
        <end position="917"/>
    </location>
</feature>
<feature type="domain" description="PAC" evidence="9">
    <location>
        <begin position="338"/>
        <end position="399"/>
    </location>
</feature>
<dbReference type="Proteomes" id="UP000544872">
    <property type="component" value="Unassembled WGS sequence"/>
</dbReference>
<dbReference type="Pfam" id="PF02518">
    <property type="entry name" value="HATPase_c"/>
    <property type="match status" value="1"/>
</dbReference>
<dbReference type="Pfam" id="PF12860">
    <property type="entry name" value="PAS_7"/>
    <property type="match status" value="2"/>
</dbReference>